<keyword evidence="4" id="KW-1185">Reference proteome</keyword>
<name>A0A2X2F6E6_PSELU</name>
<protein>
    <submittedName>
        <fullName evidence="2">Uncharacterized protein</fullName>
    </submittedName>
</protein>
<evidence type="ECO:0000313" key="2">
    <source>
        <dbReference type="EMBL" id="SPZ16289.1"/>
    </source>
</evidence>
<accession>A0A2X2F6E6</accession>
<dbReference type="EMBL" id="JADMCD010000005">
    <property type="protein sequence ID" value="MBF8641243.1"/>
    <property type="molecule type" value="Genomic_DNA"/>
</dbReference>
<sequence length="46" mass="5242">MTTTLQQRREQLNALMEESRAKAKALGIHFDFRKARLAARSVVLGK</sequence>
<dbReference type="EMBL" id="UAUF01000015">
    <property type="protein sequence ID" value="SPZ16289.1"/>
    <property type="molecule type" value="Genomic_DNA"/>
</dbReference>
<evidence type="ECO:0000313" key="3">
    <source>
        <dbReference type="Proteomes" id="UP000250443"/>
    </source>
</evidence>
<dbReference type="Proteomes" id="UP000250443">
    <property type="component" value="Unassembled WGS sequence"/>
</dbReference>
<reference evidence="1 4" key="2">
    <citation type="submission" date="2020-10" db="EMBL/GenBank/DDBJ databases">
        <title>Genome sequences of Pseudomonas isolates.</title>
        <authorList>
            <person name="Wessels L."/>
            <person name="Reich F."/>
            <person name="Hammerl J."/>
        </authorList>
    </citation>
    <scope>NUCLEOTIDE SEQUENCE [LARGE SCALE GENOMIC DNA]</scope>
    <source>
        <strain evidence="1 4">20-MO00624-0</strain>
    </source>
</reference>
<evidence type="ECO:0000313" key="4">
    <source>
        <dbReference type="Proteomes" id="UP000626180"/>
    </source>
</evidence>
<evidence type="ECO:0000313" key="1">
    <source>
        <dbReference type="EMBL" id="MBF8641243.1"/>
    </source>
</evidence>
<organism evidence="2 3">
    <name type="scientific">Pseudomonas luteola</name>
    <dbReference type="NCBI Taxonomy" id="47886"/>
    <lineage>
        <taxon>Bacteria</taxon>
        <taxon>Pseudomonadati</taxon>
        <taxon>Pseudomonadota</taxon>
        <taxon>Gammaproteobacteria</taxon>
        <taxon>Pseudomonadales</taxon>
        <taxon>Pseudomonadaceae</taxon>
        <taxon>Pseudomonas</taxon>
    </lineage>
</organism>
<reference evidence="2 3" key="1">
    <citation type="submission" date="2018-06" db="EMBL/GenBank/DDBJ databases">
        <authorList>
            <consortium name="Pathogen Informatics"/>
            <person name="Doyle S."/>
        </authorList>
    </citation>
    <scope>NUCLEOTIDE SEQUENCE [LARGE SCALE GENOMIC DNA]</scope>
    <source>
        <strain evidence="2 3">NCTC11842</strain>
    </source>
</reference>
<dbReference type="RefSeq" id="WP_010799109.1">
    <property type="nucleotide sequence ID" value="NZ_CP044085.1"/>
</dbReference>
<dbReference type="GeneID" id="300269979"/>
<proteinExistence type="predicted"/>
<dbReference type="Proteomes" id="UP000626180">
    <property type="component" value="Unassembled WGS sequence"/>
</dbReference>
<dbReference type="AlphaFoldDB" id="A0A2X2F6E6"/>
<gene>
    <name evidence="1" type="ORF">IRZ65_11160</name>
    <name evidence="2" type="ORF">NCTC11842_05320</name>
</gene>